<keyword evidence="1" id="KW-0812">Transmembrane</keyword>
<reference evidence="2 3" key="1">
    <citation type="submission" date="2020-10" db="EMBL/GenBank/DDBJ databases">
        <title>Sequencing the genomes of 1000 actinobacteria strains.</title>
        <authorList>
            <person name="Klenk H.-P."/>
        </authorList>
    </citation>
    <scope>NUCLEOTIDE SEQUENCE [LARGE SCALE GENOMIC DNA]</scope>
    <source>
        <strain evidence="2 3">DSM 45157</strain>
    </source>
</reference>
<evidence type="ECO:0000256" key="1">
    <source>
        <dbReference type="SAM" id="Phobius"/>
    </source>
</evidence>
<feature type="transmembrane region" description="Helical" evidence="1">
    <location>
        <begin position="38"/>
        <end position="57"/>
    </location>
</feature>
<name>A0ABR9HJA8_9ACTN</name>
<evidence type="ECO:0000313" key="3">
    <source>
        <dbReference type="Proteomes" id="UP000598217"/>
    </source>
</evidence>
<keyword evidence="1" id="KW-0472">Membrane</keyword>
<organism evidence="2 3">
    <name type="scientific">Nocardiopsis terrae</name>
    <dbReference type="NCBI Taxonomy" id="372655"/>
    <lineage>
        <taxon>Bacteria</taxon>
        <taxon>Bacillati</taxon>
        <taxon>Actinomycetota</taxon>
        <taxon>Actinomycetes</taxon>
        <taxon>Streptosporangiales</taxon>
        <taxon>Nocardiopsidaceae</taxon>
        <taxon>Nocardiopsis</taxon>
    </lineage>
</organism>
<keyword evidence="1" id="KW-1133">Transmembrane helix</keyword>
<dbReference type="RefSeq" id="WP_191272171.1">
    <property type="nucleotide sequence ID" value="NZ_BMXJ01000005.1"/>
</dbReference>
<dbReference type="Proteomes" id="UP000598217">
    <property type="component" value="Unassembled WGS sequence"/>
</dbReference>
<feature type="transmembrane region" description="Helical" evidence="1">
    <location>
        <begin position="69"/>
        <end position="87"/>
    </location>
</feature>
<keyword evidence="3" id="KW-1185">Reference proteome</keyword>
<evidence type="ECO:0000313" key="2">
    <source>
        <dbReference type="EMBL" id="MBE1459071.1"/>
    </source>
</evidence>
<dbReference type="EMBL" id="JADBDY010000001">
    <property type="protein sequence ID" value="MBE1459071.1"/>
    <property type="molecule type" value="Genomic_DNA"/>
</dbReference>
<protein>
    <recommendedName>
        <fullName evidence="4">Integral membrane protein</fullName>
    </recommendedName>
</protein>
<accession>A0ABR9HJA8</accession>
<feature type="transmembrane region" description="Helical" evidence="1">
    <location>
        <begin position="6"/>
        <end position="26"/>
    </location>
</feature>
<evidence type="ECO:0008006" key="4">
    <source>
        <dbReference type="Google" id="ProtNLM"/>
    </source>
</evidence>
<proteinExistence type="predicted"/>
<comment type="caution">
    <text evidence="2">The sequence shown here is derived from an EMBL/GenBank/DDBJ whole genome shotgun (WGS) entry which is preliminary data.</text>
</comment>
<sequence>MLDVIRLCLLTAHLFGMAAIVGTFFVQMRQQSGFATGLMLGGAIVQVATGIALTATHHASDLEVNYAKIAVKLGIGATVLVTAVLAARAQHRGGRVKPMFHTAGGLATVNVLVAALWQ</sequence>
<gene>
    <name evidence="2" type="ORF">H4W79_003285</name>
</gene>
<feature type="transmembrane region" description="Helical" evidence="1">
    <location>
        <begin position="99"/>
        <end position="117"/>
    </location>
</feature>